<evidence type="ECO:0000313" key="1">
    <source>
        <dbReference type="EMBL" id="ACV77193.1"/>
    </source>
</evidence>
<dbReference type="STRING" id="479431.Namu_0779"/>
<dbReference type="InParanoid" id="C8X9C5"/>
<dbReference type="InterPro" id="IPR008912">
    <property type="entry name" value="Uncharacterised_CoxE"/>
</dbReference>
<dbReference type="Pfam" id="PF05762">
    <property type="entry name" value="VWA_CoxE"/>
    <property type="match status" value="1"/>
</dbReference>
<evidence type="ECO:0000313" key="2">
    <source>
        <dbReference type="Proteomes" id="UP000002218"/>
    </source>
</evidence>
<accession>C8X9C5</accession>
<dbReference type="RefSeq" id="WP_015746109.1">
    <property type="nucleotide sequence ID" value="NC_013235.1"/>
</dbReference>
<proteinExistence type="predicted"/>
<dbReference type="KEGG" id="nml:Namu_0779"/>
<dbReference type="Proteomes" id="UP000002218">
    <property type="component" value="Chromosome"/>
</dbReference>
<dbReference type="HOGENOM" id="CLU_042261_2_0_11"/>
<dbReference type="PANTHER" id="PTHR39338">
    <property type="entry name" value="BLL5662 PROTEIN-RELATED"/>
    <property type="match status" value="1"/>
</dbReference>
<name>C8X9C5_NAKMY</name>
<gene>
    <name evidence="1" type="ordered locus">Namu_0779</name>
</gene>
<sequence length="512" mass="56565">MQETIHRFVRFLRLAGVRVSVAEVVDAVTAATQPGVLADRETLRGALLVTLIKDRRDRESFETVFDAFFSLQPVWTAEPDTHSHAHDDLVDEGALKNFTLTEEPSQTPGFGHSHDKPKDIRRYFDPKDMAQQYNLHQEADKVDLAALSDEMVLSADRPTTDSAAPRVQIETSHLHGATMPHELTTATGAKLDTNLSVAEEAALMDWLAAGEDPELPPEVLAQLRTQVAGILDKLPEMLRKHLAAFAALREQAVEGAEPARQAAVQAISEADRARLEETLRELVRSMSGALTHRRRPGARGKIDSARTMRQSMRYEGIPFRPVSVVRAQDRPRLVILADVSLSVRLSTRFTLQVVHGLQRLVPRVRTFAFVDQVAEVTDVFADHGVEDALGLLMGGDILDVDANSDYGQVLVSFLEQYGSEINRRTTVLILGDGRGNGKDPHPEALEELSRRAREVIWLTPEARYSWVLAGSDMPVYESLCSRVEVVPDLASLDRVAQKYAGANAKGGVHAYS</sequence>
<reference evidence="1 2" key="2">
    <citation type="journal article" date="2010" name="Stand. Genomic Sci.">
        <title>Complete genome sequence of Nakamurella multipartita type strain (Y-104).</title>
        <authorList>
            <person name="Tice H."/>
            <person name="Mayilraj S."/>
            <person name="Sims D."/>
            <person name="Lapidus A."/>
            <person name="Nolan M."/>
            <person name="Lucas S."/>
            <person name="Glavina Del Rio T."/>
            <person name="Copeland A."/>
            <person name="Cheng J.F."/>
            <person name="Meincke L."/>
            <person name="Bruce D."/>
            <person name="Goodwin L."/>
            <person name="Pitluck S."/>
            <person name="Ivanova N."/>
            <person name="Mavromatis K."/>
            <person name="Ovchinnikova G."/>
            <person name="Pati A."/>
            <person name="Chen A."/>
            <person name="Palaniappan K."/>
            <person name="Land M."/>
            <person name="Hauser L."/>
            <person name="Chang Y.J."/>
            <person name="Jeffries C.D."/>
            <person name="Detter J.C."/>
            <person name="Brettin T."/>
            <person name="Rohde M."/>
            <person name="Goker M."/>
            <person name="Bristow J."/>
            <person name="Eisen J.A."/>
            <person name="Markowitz V."/>
            <person name="Hugenholtz P."/>
            <person name="Kyrpides N.C."/>
            <person name="Klenk H.P."/>
            <person name="Chen F."/>
        </authorList>
    </citation>
    <scope>NUCLEOTIDE SEQUENCE [LARGE SCALE GENOMIC DNA]</scope>
    <source>
        <strain evidence="2">ATCC 700099 / DSM 44233 / CIP 104796 / JCM 9543 / NBRC 105858 / Y-104</strain>
    </source>
</reference>
<reference evidence="2" key="1">
    <citation type="submission" date="2009-09" db="EMBL/GenBank/DDBJ databases">
        <title>The complete genome of Nakamurella multipartita DSM 44233.</title>
        <authorList>
            <consortium name="US DOE Joint Genome Institute (JGI-PGF)"/>
            <person name="Lucas S."/>
            <person name="Copeland A."/>
            <person name="Lapidus A."/>
            <person name="Glavina del Rio T."/>
            <person name="Dalin E."/>
            <person name="Tice H."/>
            <person name="Bruce D."/>
            <person name="Goodwin L."/>
            <person name="Pitluck S."/>
            <person name="Kyrpides N."/>
            <person name="Mavromatis K."/>
            <person name="Ivanova N."/>
            <person name="Ovchinnikova G."/>
            <person name="Sims D."/>
            <person name="Meincke L."/>
            <person name="Brettin T."/>
            <person name="Detter J.C."/>
            <person name="Han C."/>
            <person name="Larimer F."/>
            <person name="Land M."/>
            <person name="Hauser L."/>
            <person name="Markowitz V."/>
            <person name="Cheng J.-F."/>
            <person name="Hugenholtz P."/>
            <person name="Woyke T."/>
            <person name="Wu D."/>
            <person name="Klenk H.-P."/>
            <person name="Eisen J.A."/>
        </authorList>
    </citation>
    <scope>NUCLEOTIDE SEQUENCE [LARGE SCALE GENOMIC DNA]</scope>
    <source>
        <strain evidence="2">ATCC 700099 / DSM 44233 / CIP 104796 / JCM 9543 / NBRC 105858 / Y-104</strain>
    </source>
</reference>
<protein>
    <submittedName>
        <fullName evidence="1">VWA containing CoxE family protein</fullName>
    </submittedName>
</protein>
<dbReference type="EMBL" id="CP001737">
    <property type="protein sequence ID" value="ACV77193.1"/>
    <property type="molecule type" value="Genomic_DNA"/>
</dbReference>
<dbReference type="OrthoDB" id="5174525at2"/>
<dbReference type="eggNOG" id="COG3552">
    <property type="taxonomic scope" value="Bacteria"/>
</dbReference>
<keyword evidence="2" id="KW-1185">Reference proteome</keyword>
<organism evidence="1 2">
    <name type="scientific">Nakamurella multipartita (strain ATCC 700099 / DSM 44233 / CIP 104796 / JCM 9543 / NBRC 105858 / Y-104)</name>
    <name type="common">Microsphaera multipartita</name>
    <dbReference type="NCBI Taxonomy" id="479431"/>
    <lineage>
        <taxon>Bacteria</taxon>
        <taxon>Bacillati</taxon>
        <taxon>Actinomycetota</taxon>
        <taxon>Actinomycetes</taxon>
        <taxon>Nakamurellales</taxon>
        <taxon>Nakamurellaceae</taxon>
        <taxon>Nakamurella</taxon>
    </lineage>
</organism>
<dbReference type="AlphaFoldDB" id="C8X9C5"/>
<dbReference type="PANTHER" id="PTHR39338:SF5">
    <property type="entry name" value="BLR6139 PROTEIN"/>
    <property type="match status" value="1"/>
</dbReference>